<dbReference type="Pfam" id="PF12697">
    <property type="entry name" value="Abhydrolase_6"/>
    <property type="match status" value="1"/>
</dbReference>
<keyword evidence="4" id="KW-1185">Reference proteome</keyword>
<name>A0ABV6MLA9_9PSEU</name>
<dbReference type="Gene3D" id="3.40.50.1820">
    <property type="entry name" value="alpha/beta hydrolase"/>
    <property type="match status" value="1"/>
</dbReference>
<feature type="chain" id="PRO_5047145096" evidence="1">
    <location>
        <begin position="23"/>
        <end position="330"/>
    </location>
</feature>
<dbReference type="InterPro" id="IPR000073">
    <property type="entry name" value="AB_hydrolase_1"/>
</dbReference>
<organism evidence="3 4">
    <name type="scientific">Kutzneria chonburiensis</name>
    <dbReference type="NCBI Taxonomy" id="1483604"/>
    <lineage>
        <taxon>Bacteria</taxon>
        <taxon>Bacillati</taxon>
        <taxon>Actinomycetota</taxon>
        <taxon>Actinomycetes</taxon>
        <taxon>Pseudonocardiales</taxon>
        <taxon>Pseudonocardiaceae</taxon>
        <taxon>Kutzneria</taxon>
    </lineage>
</organism>
<accession>A0ABV6MLA9</accession>
<dbReference type="Proteomes" id="UP001589810">
    <property type="component" value="Unassembled WGS sequence"/>
</dbReference>
<feature type="domain" description="AB hydrolase-1" evidence="2">
    <location>
        <begin position="59"/>
        <end position="317"/>
    </location>
</feature>
<evidence type="ECO:0000313" key="4">
    <source>
        <dbReference type="Proteomes" id="UP001589810"/>
    </source>
</evidence>
<proteinExistence type="predicted"/>
<dbReference type="SUPFAM" id="SSF53474">
    <property type="entry name" value="alpha/beta-Hydrolases"/>
    <property type="match status" value="1"/>
</dbReference>
<sequence>MRWQAVVLAVALIVGLAAPAAAAPSCSDVTVPVQLDVLLPASVHGRLCLPPGGADRVQLLVHGATYDGRYWDEPIGGGRFSYVRRALGDRWATLAIDRVGYGASTREPSVLLTALTQALTVHQVVSWLRTSFRTVLLVGHSVGSAVALIETSLYNDASAVALTALTHRVSPEGLASALAFDVRPVTVDPGPLASRYDPGYLTTVPGRRAALFYGPHPDPAMLAYDEATKGVVSATEMADAIALGFALPTSLGITRPVYLVDGELDALFCGGLLGGSCSSAAALASEERPYFAHSLRFTAAVLPDAGHDLNFEPDAAVYEDALNAWADTNA</sequence>
<evidence type="ECO:0000256" key="1">
    <source>
        <dbReference type="SAM" id="SignalP"/>
    </source>
</evidence>
<dbReference type="EMBL" id="JBHLUD010000001">
    <property type="protein sequence ID" value="MFC0540917.1"/>
    <property type="molecule type" value="Genomic_DNA"/>
</dbReference>
<keyword evidence="1" id="KW-0732">Signal</keyword>
<dbReference type="RefSeq" id="WP_273939759.1">
    <property type="nucleotide sequence ID" value="NZ_CP097263.1"/>
</dbReference>
<evidence type="ECO:0000259" key="2">
    <source>
        <dbReference type="Pfam" id="PF12697"/>
    </source>
</evidence>
<dbReference type="GO" id="GO:0016787">
    <property type="term" value="F:hydrolase activity"/>
    <property type="evidence" value="ECO:0007669"/>
    <property type="project" value="UniProtKB-KW"/>
</dbReference>
<comment type="caution">
    <text evidence="3">The sequence shown here is derived from an EMBL/GenBank/DDBJ whole genome shotgun (WGS) entry which is preliminary data.</text>
</comment>
<evidence type="ECO:0000313" key="3">
    <source>
        <dbReference type="EMBL" id="MFC0540917.1"/>
    </source>
</evidence>
<feature type="signal peptide" evidence="1">
    <location>
        <begin position="1"/>
        <end position="22"/>
    </location>
</feature>
<reference evidence="3 4" key="1">
    <citation type="submission" date="2024-09" db="EMBL/GenBank/DDBJ databases">
        <authorList>
            <person name="Sun Q."/>
            <person name="Mori K."/>
        </authorList>
    </citation>
    <scope>NUCLEOTIDE SEQUENCE [LARGE SCALE GENOMIC DNA]</scope>
    <source>
        <strain evidence="3 4">TBRC 1432</strain>
    </source>
</reference>
<gene>
    <name evidence="3" type="ORF">ACFFH7_05465</name>
</gene>
<keyword evidence="3" id="KW-0378">Hydrolase</keyword>
<protein>
    <submittedName>
        <fullName evidence="3">Alpha/beta fold hydrolase</fullName>
    </submittedName>
</protein>
<dbReference type="InterPro" id="IPR029058">
    <property type="entry name" value="AB_hydrolase_fold"/>
</dbReference>